<reference evidence="1 2" key="1">
    <citation type="submission" date="2019-03" db="EMBL/GenBank/DDBJ databases">
        <title>Genomic Encyclopedia of Archaeal and Bacterial Type Strains, Phase II (KMG-II): from individual species to whole genera.</title>
        <authorList>
            <person name="Goeker M."/>
        </authorList>
    </citation>
    <scope>NUCLEOTIDE SEQUENCE [LARGE SCALE GENOMIC DNA]</scope>
    <source>
        <strain evidence="1 2">DSM 19035</strain>
    </source>
</reference>
<dbReference type="EMBL" id="SNYC01000003">
    <property type="protein sequence ID" value="TDQ11753.1"/>
    <property type="molecule type" value="Genomic_DNA"/>
</dbReference>
<comment type="caution">
    <text evidence="1">The sequence shown here is derived from an EMBL/GenBank/DDBJ whole genome shotgun (WGS) entry which is preliminary data.</text>
</comment>
<evidence type="ECO:0000313" key="1">
    <source>
        <dbReference type="EMBL" id="TDQ11753.1"/>
    </source>
</evidence>
<dbReference type="RefSeq" id="WP_133574798.1">
    <property type="nucleotide sequence ID" value="NZ_SNYC01000003.1"/>
</dbReference>
<organism evidence="1 2">
    <name type="scientific">Pedobacter metabolipauper</name>
    <dbReference type="NCBI Taxonomy" id="425513"/>
    <lineage>
        <taxon>Bacteria</taxon>
        <taxon>Pseudomonadati</taxon>
        <taxon>Bacteroidota</taxon>
        <taxon>Sphingobacteriia</taxon>
        <taxon>Sphingobacteriales</taxon>
        <taxon>Sphingobacteriaceae</taxon>
        <taxon>Pedobacter</taxon>
    </lineage>
</organism>
<gene>
    <name evidence="1" type="ORF">ATK78_0881</name>
</gene>
<dbReference type="OrthoDB" id="603275at2"/>
<sequence length="894" mass="101948">MSRLLRVYHLIIIAILSVPGVLNAQVYNFNGSVKSTSGIAVSNATITLKLKDASLALGYATTDNTGKFSITTKTEQALSNLVLEVNHLSYKRKQIPVLDNVFRYDVVLEESAALLDEVVIKSRPKVTQNKDTISYHVEGFAKKEDRSIGDVLKRIPGIEIGENGEVKFNNKPISNFYIDGDDILGGKYGIGTKTIPHGMVDNVQIYDNHEHVKALKNKNSTDKVALNLEIKDDARLKLVGNAKAGFGLPKKYDPEVNAILLNKNYKMLNVAKGNNIGDDLSIDVLDLLSGPAVENSKMLVSSSTVSTPYVSKKRYYDNNSGMLNANNFFKFKDSLQLKTNLSILRDKNQIAFNSLNDIYTQNGTVRFLENQSGYKTSNLNSLTVSAEKNKADYYFQDEFRFRYNENRTSSSIFDNENAFAQHLKDRSLIFSNNLSYIPVLKNNNTLYINWKFTANHAPQQLELSPGIHEDIINGGNPYQQLHQQSSISVFSNHISGNYRINKGKINQSYGLTLQSNYQNLKSDIDILEGSYKDYQQGSNDNSLKWQDHSITGTGFFEYTENRIEASLSLPVKSLNISYRDTSFQMKKSKNYLLLNPNVRFSYRVNSQDRLILKYNSDYFIDDITTLYRGYVFTNYRTFRNNENNGLAEQRSHALNMDYNIKRPIEMFFANIAASYSIVNRNVLTSTIVSDNNILQQSNLSYHNQIKSYGINTTLSKYIFPIGTTLTLKPGWSHIQLKELINNDIYSVRYNNYELSANIDFQLFKKIGVEHRSNIRYISNNFRLAGAGGSYQSQKNYNYRQSISVKYAPADNFFINVEGQSIHITQERLSNINIYFIDANFRLKIPNWKADLELSVTNIMNSRSLTTYSINNTSFVNNEYRLNPRMAIFKVFFYF</sequence>
<proteinExistence type="predicted"/>
<dbReference type="SUPFAM" id="SSF56935">
    <property type="entry name" value="Porins"/>
    <property type="match status" value="1"/>
</dbReference>
<name>A0A4V3D1M3_9SPHI</name>
<evidence type="ECO:0008006" key="3">
    <source>
        <dbReference type="Google" id="ProtNLM"/>
    </source>
</evidence>
<keyword evidence="2" id="KW-1185">Reference proteome</keyword>
<dbReference type="Proteomes" id="UP000295620">
    <property type="component" value="Unassembled WGS sequence"/>
</dbReference>
<protein>
    <recommendedName>
        <fullName evidence="3">Carboxypeptidase-like protein</fullName>
    </recommendedName>
</protein>
<dbReference type="AlphaFoldDB" id="A0A4V3D1M3"/>
<dbReference type="InterPro" id="IPR008969">
    <property type="entry name" value="CarboxyPept-like_regulatory"/>
</dbReference>
<evidence type="ECO:0000313" key="2">
    <source>
        <dbReference type="Proteomes" id="UP000295620"/>
    </source>
</evidence>
<accession>A0A4V3D1M3</accession>
<dbReference type="SUPFAM" id="SSF49464">
    <property type="entry name" value="Carboxypeptidase regulatory domain-like"/>
    <property type="match status" value="1"/>
</dbReference>